<name>A0A6P6T234_COFAR</name>
<reference evidence="3" key="2">
    <citation type="submission" date="2025-08" db="UniProtKB">
        <authorList>
            <consortium name="RefSeq"/>
        </authorList>
    </citation>
    <scope>IDENTIFICATION</scope>
    <source>
        <tissue evidence="3">Leaves</tissue>
    </source>
</reference>
<dbReference type="Pfam" id="PF00646">
    <property type="entry name" value="F-box"/>
    <property type="match status" value="1"/>
</dbReference>
<dbReference type="Gene3D" id="1.20.1280.50">
    <property type="match status" value="1"/>
</dbReference>
<dbReference type="SMART" id="SM00256">
    <property type="entry name" value="FBOX"/>
    <property type="match status" value="1"/>
</dbReference>
<dbReference type="InterPro" id="IPR055290">
    <property type="entry name" value="At3g26010-like"/>
</dbReference>
<dbReference type="CDD" id="cd22157">
    <property type="entry name" value="F-box_AtFBW1-like"/>
    <property type="match status" value="1"/>
</dbReference>
<evidence type="ECO:0000313" key="3">
    <source>
        <dbReference type="RefSeq" id="XP_027072072.2"/>
    </source>
</evidence>
<dbReference type="AlphaFoldDB" id="A0A6P6T234"/>
<gene>
    <name evidence="3" type="primary">LOC113696884</name>
</gene>
<sequence length="500" mass="57399">MVVASERLVTMLSVFGDKSDLCCSSSASNLPLSDKKKDIVRPPNTTSLRSLAELLSFKSLISSSTKSIHQNLLPHDDALVAPRRAPSSSSCPFSATVISNNEDLLIQILLFLPPKSLIRFQCISKQWRALISSTRFCRLHLQKSRTTSSSASEAGLFLYRRIYENFELNAISLCHDRSTAMGMITSRFVNFVGMEGEILGFHSCNGLIFIDFWWNYDIRRYYVYNPTTNQYRLIPQPDIDGKSRTTTAVNIVFDPLMSDEYRLVCVLSKVIDEEMEIGEFYFLVYSSETAVWKECTDVKTEGTDYYHFKQGVYWNGNLYWKNGNSSLLCFDFEHNCVRKMKMTRTPSPRPPSPYLINYYFGESGGNLHLIHQFKPQPNFFHIRELELELGLGRYNSRWLLKYRVDIGALTARYPLLVNERIAAYGNQFVLGIPYFLADKKENKAKVMISLRGKIILHEIISGSIEELVEIEPANLQFLGYCMSFYDWKAAFKHFETLACV</sequence>
<proteinExistence type="predicted"/>
<organism evidence="2 3">
    <name type="scientific">Coffea arabica</name>
    <name type="common">Arabian coffee</name>
    <dbReference type="NCBI Taxonomy" id="13443"/>
    <lineage>
        <taxon>Eukaryota</taxon>
        <taxon>Viridiplantae</taxon>
        <taxon>Streptophyta</taxon>
        <taxon>Embryophyta</taxon>
        <taxon>Tracheophyta</taxon>
        <taxon>Spermatophyta</taxon>
        <taxon>Magnoliopsida</taxon>
        <taxon>eudicotyledons</taxon>
        <taxon>Gunneridae</taxon>
        <taxon>Pentapetalae</taxon>
        <taxon>asterids</taxon>
        <taxon>lamiids</taxon>
        <taxon>Gentianales</taxon>
        <taxon>Rubiaceae</taxon>
        <taxon>Ixoroideae</taxon>
        <taxon>Gardenieae complex</taxon>
        <taxon>Bertiereae - Coffeeae clade</taxon>
        <taxon>Coffeeae</taxon>
        <taxon>Coffea</taxon>
    </lineage>
</organism>
<protein>
    <submittedName>
        <fullName evidence="3">F-box protein At5g07610-like</fullName>
    </submittedName>
</protein>
<dbReference type="RefSeq" id="XP_027072072.2">
    <property type="nucleotide sequence ID" value="XM_027216271.2"/>
</dbReference>
<dbReference type="InterPro" id="IPR001810">
    <property type="entry name" value="F-box_dom"/>
</dbReference>
<feature type="domain" description="F-box" evidence="1">
    <location>
        <begin position="100"/>
        <end position="140"/>
    </location>
</feature>
<dbReference type="InterPro" id="IPR006527">
    <property type="entry name" value="F-box-assoc_dom_typ1"/>
</dbReference>
<dbReference type="Pfam" id="PF07734">
    <property type="entry name" value="FBA_1"/>
    <property type="match status" value="1"/>
</dbReference>
<accession>A0A6P6T234</accession>
<evidence type="ECO:0000313" key="2">
    <source>
        <dbReference type="Proteomes" id="UP001652660"/>
    </source>
</evidence>
<dbReference type="InterPro" id="IPR036047">
    <property type="entry name" value="F-box-like_dom_sf"/>
</dbReference>
<evidence type="ECO:0000259" key="1">
    <source>
        <dbReference type="SMART" id="SM00256"/>
    </source>
</evidence>
<keyword evidence="2" id="KW-1185">Reference proteome</keyword>
<dbReference type="PANTHER" id="PTHR35546:SF117">
    <property type="entry name" value="F-BOX DOMAIN-CONTAINING PROTEIN"/>
    <property type="match status" value="1"/>
</dbReference>
<dbReference type="NCBIfam" id="TIGR01640">
    <property type="entry name" value="F_box_assoc_1"/>
    <property type="match status" value="1"/>
</dbReference>
<dbReference type="InterPro" id="IPR017451">
    <property type="entry name" value="F-box-assoc_interact_dom"/>
</dbReference>
<dbReference type="OrthoDB" id="1022297at2759"/>
<dbReference type="GeneID" id="113696884"/>
<reference evidence="2" key="1">
    <citation type="journal article" date="2025" name="Foods">
        <title>Unveiling the Microbial Signatures of Arabica Coffee Cherries: Insights into Ripeness Specific Diversity, Functional Traits, and Implications for Quality and Safety.</title>
        <authorList>
            <consortium name="RefSeq"/>
            <person name="Tenea G.N."/>
            <person name="Cifuentes V."/>
            <person name="Reyes P."/>
            <person name="Cevallos-Vallejos M."/>
        </authorList>
    </citation>
    <scope>NUCLEOTIDE SEQUENCE [LARGE SCALE GENOMIC DNA]</scope>
</reference>
<dbReference type="SUPFAM" id="SSF81383">
    <property type="entry name" value="F-box domain"/>
    <property type="match status" value="1"/>
</dbReference>
<dbReference type="Proteomes" id="UP001652660">
    <property type="component" value="Chromosome 6e"/>
</dbReference>
<dbReference type="PANTHER" id="PTHR35546">
    <property type="entry name" value="F-BOX PROTEIN INTERACTION DOMAIN PROTEIN-RELATED"/>
    <property type="match status" value="1"/>
</dbReference>